<evidence type="ECO:0000313" key="2">
    <source>
        <dbReference type="EMBL" id="DAD46885.1"/>
    </source>
</evidence>
<accession>A0A822ZU68</accession>
<dbReference type="PANTHER" id="PTHR35324">
    <property type="entry name" value="BNAA08G03750D PROTEIN"/>
    <property type="match status" value="1"/>
</dbReference>
<comment type="caution">
    <text evidence="2">The sequence shown here is derived from an EMBL/GenBank/DDBJ whole genome shotgun (WGS) entry which is preliminary data.</text>
</comment>
<dbReference type="Proteomes" id="UP000607653">
    <property type="component" value="Unassembled WGS sequence"/>
</dbReference>
<dbReference type="AlphaFoldDB" id="A0A822ZU68"/>
<gene>
    <name evidence="2" type="ORF">HUJ06_016822</name>
</gene>
<organism evidence="2 3">
    <name type="scientific">Nelumbo nucifera</name>
    <name type="common">Sacred lotus</name>
    <dbReference type="NCBI Taxonomy" id="4432"/>
    <lineage>
        <taxon>Eukaryota</taxon>
        <taxon>Viridiplantae</taxon>
        <taxon>Streptophyta</taxon>
        <taxon>Embryophyta</taxon>
        <taxon>Tracheophyta</taxon>
        <taxon>Spermatophyta</taxon>
        <taxon>Magnoliopsida</taxon>
        <taxon>Proteales</taxon>
        <taxon>Nelumbonaceae</taxon>
        <taxon>Nelumbo</taxon>
    </lineage>
</organism>
<feature type="compositionally biased region" description="Basic and acidic residues" evidence="1">
    <location>
        <begin position="15"/>
        <end position="25"/>
    </location>
</feature>
<feature type="compositionally biased region" description="Polar residues" evidence="1">
    <location>
        <begin position="1"/>
        <end position="14"/>
    </location>
</feature>
<name>A0A822ZU68_NELNU</name>
<reference evidence="2 3" key="1">
    <citation type="journal article" date="2020" name="Mol. Biol. Evol.">
        <title>Distinct Expression and Methylation Patterns for Genes with Different Fates following a Single Whole-Genome Duplication in Flowering Plants.</title>
        <authorList>
            <person name="Shi T."/>
            <person name="Rahmani R.S."/>
            <person name="Gugger P.F."/>
            <person name="Wang M."/>
            <person name="Li H."/>
            <person name="Zhang Y."/>
            <person name="Li Z."/>
            <person name="Wang Q."/>
            <person name="Van de Peer Y."/>
            <person name="Marchal K."/>
            <person name="Chen J."/>
        </authorList>
    </citation>
    <scope>NUCLEOTIDE SEQUENCE [LARGE SCALE GENOMIC DNA]</scope>
    <source>
        <tissue evidence="2">Leaf</tissue>
    </source>
</reference>
<sequence length="81" mass="9471">MDFIVSSKTHPTFSESEKIDYSGDREDPETQNPITSRLYLKPSHASETLDKDDVLRRIRHHKRVNKIPVKERTAEFPFPFG</sequence>
<feature type="region of interest" description="Disordered" evidence="1">
    <location>
        <begin position="1"/>
        <end position="33"/>
    </location>
</feature>
<dbReference type="EMBL" id="DUZY01000008">
    <property type="protein sequence ID" value="DAD46885.1"/>
    <property type="molecule type" value="Genomic_DNA"/>
</dbReference>
<evidence type="ECO:0000256" key="1">
    <source>
        <dbReference type="SAM" id="MobiDB-lite"/>
    </source>
</evidence>
<dbReference type="PANTHER" id="PTHR35324:SF4">
    <property type="entry name" value="EXPRESSED PROTEIN"/>
    <property type="match status" value="1"/>
</dbReference>
<proteinExistence type="predicted"/>
<protein>
    <submittedName>
        <fullName evidence="2">Uncharacterized protein</fullName>
    </submittedName>
</protein>
<keyword evidence="3" id="KW-1185">Reference proteome</keyword>
<evidence type="ECO:0000313" key="3">
    <source>
        <dbReference type="Proteomes" id="UP000607653"/>
    </source>
</evidence>